<reference evidence="1 4" key="2">
    <citation type="submission" date="2016-11" db="EMBL/GenBank/DDBJ databases">
        <title>Genomic analysis of Caldithrix abyssi and proposal of a novel bacterial phylum Caldithrichaeota.</title>
        <authorList>
            <person name="Kublanov I."/>
            <person name="Sigalova O."/>
            <person name="Gavrilov S."/>
            <person name="Lebedinsky A."/>
            <person name="Ivanova N."/>
            <person name="Daum C."/>
            <person name="Reddy T."/>
            <person name="Klenk H.P."/>
            <person name="Goker M."/>
            <person name="Reva O."/>
            <person name="Miroshnichenko M."/>
            <person name="Kyprides N."/>
            <person name="Woyke T."/>
            <person name="Gelfand M."/>
        </authorList>
    </citation>
    <scope>NUCLEOTIDE SEQUENCE [LARGE SCALE GENOMIC DNA]</scope>
    <source>
        <strain evidence="1 4">LF13</strain>
    </source>
</reference>
<dbReference type="Proteomes" id="UP000004671">
    <property type="component" value="Chromosome"/>
</dbReference>
<evidence type="ECO:0000313" key="2">
    <source>
        <dbReference type="EMBL" id="EHO41717.1"/>
    </source>
</evidence>
<dbReference type="InterPro" id="IPR002514">
    <property type="entry name" value="Transposase_8"/>
</dbReference>
<accession>H1XVF9</accession>
<dbReference type="GO" id="GO:0043565">
    <property type="term" value="F:sequence-specific DNA binding"/>
    <property type="evidence" value="ECO:0007669"/>
    <property type="project" value="InterPro"/>
</dbReference>
<reference evidence="2 3" key="1">
    <citation type="submission" date="2011-09" db="EMBL/GenBank/DDBJ databases">
        <title>The permanent draft genome of Caldithrix abyssi DSM 13497.</title>
        <authorList>
            <consortium name="US DOE Joint Genome Institute (JGI-PGF)"/>
            <person name="Lucas S."/>
            <person name="Han J."/>
            <person name="Lapidus A."/>
            <person name="Bruce D."/>
            <person name="Goodwin L."/>
            <person name="Pitluck S."/>
            <person name="Peters L."/>
            <person name="Kyrpides N."/>
            <person name="Mavromatis K."/>
            <person name="Ivanova N."/>
            <person name="Mikhailova N."/>
            <person name="Chertkov O."/>
            <person name="Detter J.C."/>
            <person name="Tapia R."/>
            <person name="Han C."/>
            <person name="Land M."/>
            <person name="Hauser L."/>
            <person name="Markowitz V."/>
            <person name="Cheng J.-F."/>
            <person name="Hugenholtz P."/>
            <person name="Woyke T."/>
            <person name="Wu D."/>
            <person name="Spring S."/>
            <person name="Brambilla E."/>
            <person name="Klenk H.-P."/>
            <person name="Eisen J.A."/>
        </authorList>
    </citation>
    <scope>NUCLEOTIDE SEQUENCE [LARGE SCALE GENOMIC DNA]</scope>
    <source>
        <strain evidence="2 3">DSM 13497</strain>
    </source>
</reference>
<dbReference type="STRING" id="880073.Cabys_883"/>
<dbReference type="InterPro" id="IPR010921">
    <property type="entry name" value="Trp_repressor/repl_initiator"/>
</dbReference>
<proteinExistence type="predicted"/>
<name>H1XVF9_CALAY</name>
<organism evidence="2 3">
    <name type="scientific">Caldithrix abyssi DSM 13497</name>
    <dbReference type="NCBI Taxonomy" id="880073"/>
    <lineage>
        <taxon>Bacteria</taxon>
        <taxon>Pseudomonadati</taxon>
        <taxon>Calditrichota</taxon>
        <taxon>Calditrichia</taxon>
        <taxon>Calditrichales</taxon>
        <taxon>Calditrichaceae</taxon>
        <taxon>Caldithrix</taxon>
    </lineage>
</organism>
<dbReference type="Pfam" id="PF01527">
    <property type="entry name" value="HTH_Tnp_1"/>
    <property type="match status" value="1"/>
</dbReference>
<dbReference type="eggNOG" id="COG2963">
    <property type="taxonomic scope" value="Bacteria"/>
</dbReference>
<dbReference type="SUPFAM" id="SSF48295">
    <property type="entry name" value="TrpR-like"/>
    <property type="match status" value="1"/>
</dbReference>
<evidence type="ECO:0000313" key="4">
    <source>
        <dbReference type="Proteomes" id="UP000183868"/>
    </source>
</evidence>
<dbReference type="EMBL" id="CM001402">
    <property type="protein sequence ID" value="EHO41717.1"/>
    <property type="molecule type" value="Genomic_DNA"/>
</dbReference>
<dbReference type="Gene3D" id="1.10.10.10">
    <property type="entry name" value="Winged helix-like DNA-binding domain superfamily/Winged helix DNA-binding domain"/>
    <property type="match status" value="1"/>
</dbReference>
<dbReference type="GO" id="GO:0004803">
    <property type="term" value="F:transposase activity"/>
    <property type="evidence" value="ECO:0007669"/>
    <property type="project" value="InterPro"/>
</dbReference>
<dbReference type="Proteomes" id="UP000183868">
    <property type="component" value="Chromosome"/>
</dbReference>
<dbReference type="InterPro" id="IPR036388">
    <property type="entry name" value="WH-like_DNA-bd_sf"/>
</dbReference>
<dbReference type="InParanoid" id="H1XVF9"/>
<protein>
    <submittedName>
        <fullName evidence="1 2">Transposase</fullName>
    </submittedName>
</protein>
<evidence type="ECO:0000313" key="1">
    <source>
        <dbReference type="EMBL" id="APF17634.1"/>
    </source>
</evidence>
<keyword evidence="3" id="KW-1185">Reference proteome</keyword>
<dbReference type="HOGENOM" id="CLU_027402_36_0_0"/>
<gene>
    <name evidence="1" type="ORF">Cabys_883</name>
    <name evidence="2" type="ORF">Calab_2106</name>
</gene>
<dbReference type="RefSeq" id="WP_006928893.1">
    <property type="nucleotide sequence ID" value="NZ_CM001402.1"/>
</dbReference>
<evidence type="ECO:0000313" key="3">
    <source>
        <dbReference type="Proteomes" id="UP000004671"/>
    </source>
</evidence>
<dbReference type="AlphaFoldDB" id="H1XVF9"/>
<dbReference type="PaxDb" id="880073-Calab_2106"/>
<dbReference type="GO" id="GO:0006313">
    <property type="term" value="P:DNA transposition"/>
    <property type="evidence" value="ECO:0007669"/>
    <property type="project" value="InterPro"/>
</dbReference>
<sequence>MSNSRRKFSAEQKVRILRENLENQIPVSTICERYQIHPNVFYRWKKQLFEGALASFSDKKKKSSDAKIHLLEKKLRERDKVISEIVSENIELKKNLNGEI</sequence>
<dbReference type="EMBL" id="CP018099">
    <property type="protein sequence ID" value="APF17634.1"/>
    <property type="molecule type" value="Genomic_DNA"/>
</dbReference>
<dbReference type="OrthoDB" id="9800877at2"/>
<dbReference type="KEGG" id="caby:Cabys_883"/>